<evidence type="ECO:0000256" key="5">
    <source>
        <dbReference type="ARBA" id="ARBA00022792"/>
    </source>
</evidence>
<dbReference type="EMBL" id="WTXG01000059">
    <property type="protein sequence ID" value="KAI0295381.1"/>
    <property type="molecule type" value="Genomic_DNA"/>
</dbReference>
<dbReference type="InterPro" id="IPR030847">
    <property type="entry name" value="Hem25/SLC25A38"/>
</dbReference>
<dbReference type="InterPro" id="IPR018108">
    <property type="entry name" value="MCP_transmembrane"/>
</dbReference>
<evidence type="ECO:0000256" key="4">
    <source>
        <dbReference type="ARBA" id="ARBA00022737"/>
    </source>
</evidence>
<name>A0AAD4LYE5_9AGAM</name>
<evidence type="ECO:0000256" key="9">
    <source>
        <dbReference type="ARBA" id="ARBA00034060"/>
    </source>
</evidence>
<keyword evidence="6 10" id="KW-1133">Transmembrane helix</keyword>
<feature type="repeat" description="Solcar" evidence="11">
    <location>
        <begin position="119"/>
        <end position="199"/>
    </location>
</feature>
<feature type="repeat" description="Solcar" evidence="11">
    <location>
        <begin position="211"/>
        <end position="296"/>
    </location>
</feature>
<keyword evidence="13" id="KW-1185">Reference proteome</keyword>
<evidence type="ECO:0000256" key="3">
    <source>
        <dbReference type="ARBA" id="ARBA00022692"/>
    </source>
</evidence>
<comment type="catalytic activity">
    <reaction evidence="9 10">
        <text>glycine(in) = glycine(out)</text>
        <dbReference type="Rhea" id="RHEA:70715"/>
        <dbReference type="ChEBI" id="CHEBI:57305"/>
    </reaction>
</comment>
<reference evidence="12" key="1">
    <citation type="journal article" date="2022" name="New Phytol.">
        <title>Evolutionary transition to the ectomycorrhizal habit in the genomes of a hyperdiverse lineage of mushroom-forming fungi.</title>
        <authorList>
            <person name="Looney B."/>
            <person name="Miyauchi S."/>
            <person name="Morin E."/>
            <person name="Drula E."/>
            <person name="Courty P.E."/>
            <person name="Kohler A."/>
            <person name="Kuo A."/>
            <person name="LaButti K."/>
            <person name="Pangilinan J."/>
            <person name="Lipzen A."/>
            <person name="Riley R."/>
            <person name="Andreopoulos W."/>
            <person name="He G."/>
            <person name="Johnson J."/>
            <person name="Nolan M."/>
            <person name="Tritt A."/>
            <person name="Barry K.W."/>
            <person name="Grigoriev I.V."/>
            <person name="Nagy L.G."/>
            <person name="Hibbett D."/>
            <person name="Henrissat B."/>
            <person name="Matheny P.B."/>
            <person name="Labbe J."/>
            <person name="Martin F.M."/>
        </authorList>
    </citation>
    <scope>NUCLEOTIDE SEQUENCE</scope>
    <source>
        <strain evidence="12">BPL690</strain>
    </source>
</reference>
<dbReference type="Proteomes" id="UP001203297">
    <property type="component" value="Unassembled WGS sequence"/>
</dbReference>
<dbReference type="PANTHER" id="PTHR46181:SF3">
    <property type="entry name" value="MITOCHONDRIAL GLYCINE TRANSPORTER"/>
    <property type="match status" value="1"/>
</dbReference>
<organism evidence="12 13">
    <name type="scientific">Multifurca ochricompacta</name>
    <dbReference type="NCBI Taxonomy" id="376703"/>
    <lineage>
        <taxon>Eukaryota</taxon>
        <taxon>Fungi</taxon>
        <taxon>Dikarya</taxon>
        <taxon>Basidiomycota</taxon>
        <taxon>Agaricomycotina</taxon>
        <taxon>Agaricomycetes</taxon>
        <taxon>Russulales</taxon>
        <taxon>Russulaceae</taxon>
        <taxon>Multifurca</taxon>
    </lineage>
</organism>
<dbReference type="GO" id="GO:1904983">
    <property type="term" value="P:glycine import into mitochondrion"/>
    <property type="evidence" value="ECO:0007669"/>
    <property type="project" value="UniProtKB-UniRule"/>
</dbReference>
<proteinExistence type="inferred from homology"/>
<dbReference type="PROSITE" id="PS50920">
    <property type="entry name" value="SOLCAR"/>
    <property type="match status" value="3"/>
</dbReference>
<dbReference type="GO" id="GO:0015187">
    <property type="term" value="F:glycine transmembrane transporter activity"/>
    <property type="evidence" value="ECO:0007669"/>
    <property type="project" value="UniProtKB-UniRule"/>
</dbReference>
<evidence type="ECO:0000256" key="10">
    <source>
        <dbReference type="HAMAP-Rule" id="MF_03064"/>
    </source>
</evidence>
<dbReference type="AlphaFoldDB" id="A0AAD4LYE5"/>
<protein>
    <recommendedName>
        <fullName evidence="10">Mitochondrial glycine transporter</fullName>
    </recommendedName>
    <alternativeName>
        <fullName evidence="10">Solute carrier family 25 member 38 homolog</fullName>
    </alternativeName>
</protein>
<evidence type="ECO:0000313" key="12">
    <source>
        <dbReference type="EMBL" id="KAI0295381.1"/>
    </source>
</evidence>
<keyword evidence="7 10" id="KW-0496">Mitochondrion</keyword>
<keyword evidence="2 10" id="KW-0813">Transport</keyword>
<dbReference type="SUPFAM" id="SSF103506">
    <property type="entry name" value="Mitochondrial carrier"/>
    <property type="match status" value="1"/>
</dbReference>
<evidence type="ECO:0000256" key="11">
    <source>
        <dbReference type="PROSITE-ProRule" id="PRU00282"/>
    </source>
</evidence>
<accession>A0AAD4LYE5</accession>
<gene>
    <name evidence="12" type="ORF">B0F90DRAFT_1151168</name>
</gene>
<evidence type="ECO:0000256" key="6">
    <source>
        <dbReference type="ARBA" id="ARBA00022989"/>
    </source>
</evidence>
<comment type="function">
    <text evidence="10">Mitochondrial glycine transporter that imports glycine into the mitochondrial matrix. Plays an important role in providing glycine for the first enzymatic step in heme biosynthesis, the condensation of glycine with succinyl-CoA to produce 5-aminolevulinate (ALA) in the miochondrial matrix.</text>
</comment>
<sequence length="306" mass="32902">MSNVSQHLLSGALSGLTSSLFLQPFDLIKTRLQQGDPSLKTTQAGTIRSITRAIVSSSGVFGLWRGTSATLIRNVPGISFYMTGLNQVRGFMSVSPLFATVRKRDSEKHSSVLPVLTNSGNLLAGATTRVAVGFVLNPFSVLKARYESNLHNYASLMSSVRSIIRAGPSDLFRGFLASSLRDAPNAGLFLVLYEGIKHEAGSLIPSSSPLVLAALHSGSGAAAGTIATLATHPFDVIKTRLQVRTEEKYHGLTRTVLTVWNERGIYGFFDGASLRLSRKILSSAIGWAVYESLLLFARTNSLKEVA</sequence>
<dbReference type="Pfam" id="PF00153">
    <property type="entry name" value="Mito_carr"/>
    <property type="match status" value="3"/>
</dbReference>
<dbReference type="InterPro" id="IPR002067">
    <property type="entry name" value="MCP"/>
</dbReference>
<keyword evidence="4 10" id="KW-0677">Repeat</keyword>
<evidence type="ECO:0000256" key="7">
    <source>
        <dbReference type="ARBA" id="ARBA00023128"/>
    </source>
</evidence>
<keyword evidence="5 10" id="KW-0999">Mitochondrion inner membrane</keyword>
<comment type="subcellular location">
    <subcellularLocation>
        <location evidence="10">Mitochondrion inner membrane</location>
        <topology evidence="10">Multi-pass membrane protein</topology>
    </subcellularLocation>
    <subcellularLocation>
        <location evidence="1">Mitochondrion membrane</location>
        <topology evidence="1">Multi-pass membrane protein</topology>
    </subcellularLocation>
</comment>
<dbReference type="GO" id="GO:0005743">
    <property type="term" value="C:mitochondrial inner membrane"/>
    <property type="evidence" value="ECO:0007669"/>
    <property type="project" value="UniProtKB-SubCell"/>
</dbReference>
<dbReference type="PRINTS" id="PR00926">
    <property type="entry name" value="MITOCARRIER"/>
</dbReference>
<evidence type="ECO:0000256" key="1">
    <source>
        <dbReference type="ARBA" id="ARBA00004225"/>
    </source>
</evidence>
<feature type="repeat" description="Solcar" evidence="11">
    <location>
        <begin position="2"/>
        <end position="91"/>
    </location>
</feature>
<dbReference type="InterPro" id="IPR023395">
    <property type="entry name" value="MCP_dom_sf"/>
</dbReference>
<keyword evidence="3 10" id="KW-0812">Transmembrane</keyword>
<comment type="caution">
    <text evidence="12">The sequence shown here is derived from an EMBL/GenBank/DDBJ whole genome shotgun (WGS) entry which is preliminary data.</text>
</comment>
<comment type="similarity">
    <text evidence="10">Belongs to the mitochondrial carrier (TC 2.A.29) family. SLC25A38 subfamily.</text>
</comment>
<evidence type="ECO:0000256" key="2">
    <source>
        <dbReference type="ARBA" id="ARBA00022448"/>
    </source>
</evidence>
<evidence type="ECO:0000256" key="8">
    <source>
        <dbReference type="ARBA" id="ARBA00023136"/>
    </source>
</evidence>
<keyword evidence="8 10" id="KW-0472">Membrane</keyword>
<dbReference type="HAMAP" id="MF_03064">
    <property type="entry name" value="SLC25A38"/>
    <property type="match status" value="1"/>
</dbReference>
<evidence type="ECO:0000313" key="13">
    <source>
        <dbReference type="Proteomes" id="UP001203297"/>
    </source>
</evidence>
<dbReference type="PANTHER" id="PTHR46181">
    <property type="entry name" value="MITOCHONDRIAL GLYCINE TRANSPORTER"/>
    <property type="match status" value="1"/>
</dbReference>
<dbReference type="Gene3D" id="1.50.40.10">
    <property type="entry name" value="Mitochondrial carrier domain"/>
    <property type="match status" value="2"/>
</dbReference>